<name>A0A7G7GE68_9BACT</name>
<dbReference type="Pfam" id="PF19081">
    <property type="entry name" value="Ig_7"/>
    <property type="match status" value="5"/>
</dbReference>
<dbReference type="PROSITE" id="PS50093">
    <property type="entry name" value="PKD"/>
    <property type="match status" value="1"/>
</dbReference>
<sequence>MCSWKKRLSYSLHITLLYFLLINRLAAQDCPVKPDATLRDVKTTGQPFVNCTNSSTAGYTLQVENISQTKVANTSYSIDWGDGSPVENFSEFTARKAHTYVQRGTYNLKFRVGINGCIEEKTYRVFHGSVPNVGLSYRDTDECSPASFTFEVTQTELNEPSTKYTLDFGDGTIITFDQDDPKVFQHTYNNPSKGKSLGYTIKVTASNACKTSERTGSGIYVSNGPTPDFRLEPGPVSCVNSPVTLTDISDYGYNATDPNSRQFERQWTIEPAEGWSYASGYNEKSEKPIIQFSKEGNYAISINLAPLEGTDPKCKGGTVTKSLKVISAPTASFNTTLNPLSGCASTVSMSNTSVGEAVSYLWTVTPSAGVTAVSGSFTSKDPVFRFANSGNYTFNLKVTNSCGTSNAPPKTESIKNIPTVTLPAAAAYCGPQTISFNAANAAHKPTYNFNNTTQISYEWTVSNGPAGGANFTTSDGRTVANPSIQFNQPGVYTVSVKVTSECGTSTQANQTITINAIPTAPEAENVAICINSTATLTTNTAGTIEWFSTATGGSRLNTLPSKSFTTPVLNAAGTYTYYVQTTVNNCVSPRQPVTVTVNPAIDPKVITGAAAICANSSPGLLTGPAATGGGSAISYLWESSTTSATATDFVAATGLNNSPNNQINFQPGVLSRTTYFRRKAISSPCATATSNVIAITVNPIPPMPIVPAVNPVCVGNTVTFTANAVTGVSYTWYDENNAVLPNSAANSNQFTTPALTREGTYTYYVSSKSTANCVSAKTAVTVQVLPAITNNRIVSEQPAICAGEIPGLIRSALQPSGGNGYGNFTYLWQSKTDRDTEWKTAASGPDPNYANTSENYQPTAITRTTTFRRVISSGSCATPSFSNEIVIEVIPSSLAPEVATVAPICSGESTQLRVTSTGGIYEWFTSPTATNSVFTGPVFTTPVLTATTTFYVHNRTTTCVSPRTPVVVQVNPVISNNTIAPVAAACADGKPNTLIGSDPLGGAGAGTYTYRWESRTEFTAFSPVNGDATFSNTKKDYAPGILNQTTWYRRIVKSGTCEDVSAEVKVDVLALITGNTIGVNGGSEFCAGENTTTITGLGTISGGTGQYTYVWESSTDEFRSNYVIVAQGTGNSYAEYSPQNLTQTTWFRRVITSGPCLANTSNVVKITINALPATPVVAPLAAICVGSSATLVVNPVTGTTFSVTDEKGNLIPNNTSAANRFTTPALIEPGAYTFFVKATNVTNCASAQTLVTVQVLPALANYNITQPEPICKGESPTEIGSAANPVGGNNTYTYVWESKAIDEADFKVINTAGNASTFKPGPLTKTTFFRRKITSGPCSEYSNVIEVKVNELLVNKLTGTNQEICQNVRPSTILGQAASGGDGANYQYVWETSSDNVLYTAATTATGESNSQANFQPALLTPGNWWFRRKVISGPCVSYSAPVLIKVNTALANNTIRLNGNLAICVNSKPDAIQGSLPTGGNGTPTYTWQVSLDGQQFTNAPQVNNLKDFTPGTLTQTTWYRRIVDAASCLPDTSNVIKVEVYQPVTNNIILTRDQEICLGSEAPVLEGSTPEKGNGQYTYRWESRRDNQAFMVATTSGSSDPTAKNYAPGTLAKGVWYFRRWVSSGPCQEVVSQVVKITVNDPLSGHFITANQTIRVGDKPAPLTGSRPKGGGSTITYRWEIKTEETGYFQPIAGNTNSLNYAPPVLSKTTWFRRIALSGGCESISNEIEITVAQAIANNIIAANQTVCYGSEPNLLEGSTPTGGDGTFTYIWEYSTTGLASDFVTAPNPSFDQNYQPGRLKETTWFRRKVSSAGNTHLSNTIKITVAAQISENSITGSQTICYNDTPTVLTGAPVTGGANQPDYLWESSTDGINFITAPGISNQASYSPGALTRTTWYRRNVSSGGCTNLASNLVQVTVVPLPVLAPVSPVTVCPGNSATLTVDANNYQIEWYETATSTTPLHVGRSFATPALNRERTYYAQPVNQGCAGERIAIKVLLEAPVANAGTDVTIEAGKSTELQGSGGVSYQWSPAEGLSDPNIANPIASPKETTRYTLTITNAQGCTATDEVVVALMPGVSVPNGFTPNGDGRNDVWELANIEQYPNCEVKIFNRWGTLLYTSSGYKQPWDGTYNQQALPVATYYYTIILKPGAKPLSGSVTIIK</sequence>
<dbReference type="CDD" id="cd00146">
    <property type="entry name" value="PKD"/>
    <property type="match status" value="1"/>
</dbReference>
<dbReference type="InterPro" id="IPR035986">
    <property type="entry name" value="PKD_dom_sf"/>
</dbReference>
<dbReference type="Gene3D" id="2.60.40.10">
    <property type="entry name" value="Immunoglobulins"/>
    <property type="match status" value="6"/>
</dbReference>
<evidence type="ECO:0000256" key="1">
    <source>
        <dbReference type="SAM" id="SignalP"/>
    </source>
</evidence>
<dbReference type="Pfam" id="PF13585">
    <property type="entry name" value="CHU_C"/>
    <property type="match status" value="1"/>
</dbReference>
<accession>A0A7G7GE68</accession>
<proteinExistence type="predicted"/>
<reference evidence="3 4" key="1">
    <citation type="journal article" date="2018" name="Int. J. Syst. Evol. Microbiol.">
        <title>Adhaeribacter swui sp. nov., isolated from wet mud.</title>
        <authorList>
            <person name="Kim D.U."/>
            <person name="Kim K.W."/>
            <person name="Kang M.S."/>
            <person name="Kim J.Y."/>
            <person name="Jang J.H."/>
            <person name="Kim M.K."/>
        </authorList>
    </citation>
    <scope>NUCLEOTIDE SEQUENCE [LARGE SCALE GENOMIC DNA]</scope>
    <source>
        <strain evidence="3 4">KCTC 52873</strain>
    </source>
</reference>
<evidence type="ECO:0000313" key="3">
    <source>
        <dbReference type="EMBL" id="QNF35452.1"/>
    </source>
</evidence>
<dbReference type="NCBIfam" id="TIGR04131">
    <property type="entry name" value="Bac_Flav_CTERM"/>
    <property type="match status" value="1"/>
</dbReference>
<evidence type="ECO:0000259" key="2">
    <source>
        <dbReference type="PROSITE" id="PS50093"/>
    </source>
</evidence>
<dbReference type="InterPro" id="IPR044023">
    <property type="entry name" value="Ig_7"/>
</dbReference>
<gene>
    <name evidence="3" type="ORF">HUW51_23090</name>
</gene>
<protein>
    <submittedName>
        <fullName evidence="3">Gliding motility-associated C-terminal domain-containing protein</fullName>
    </submittedName>
</protein>
<dbReference type="InterPro" id="IPR026341">
    <property type="entry name" value="T9SS_type_B"/>
</dbReference>
<feature type="signal peptide" evidence="1">
    <location>
        <begin position="1"/>
        <end position="27"/>
    </location>
</feature>
<dbReference type="Proteomes" id="UP000515237">
    <property type="component" value="Chromosome"/>
</dbReference>
<dbReference type="KEGG" id="aswu:HUW51_23090"/>
<dbReference type="RefSeq" id="WP_185271943.1">
    <property type="nucleotide sequence ID" value="NZ_CP055156.1"/>
</dbReference>
<dbReference type="SMART" id="SM00089">
    <property type="entry name" value="PKD"/>
    <property type="match status" value="4"/>
</dbReference>
<dbReference type="SUPFAM" id="SSF49299">
    <property type="entry name" value="PKD domain"/>
    <property type="match status" value="3"/>
</dbReference>
<feature type="domain" description="PKD" evidence="2">
    <location>
        <begin position="455"/>
        <end position="514"/>
    </location>
</feature>
<keyword evidence="4" id="KW-1185">Reference proteome</keyword>
<dbReference type="InterPro" id="IPR022409">
    <property type="entry name" value="PKD/Chitinase_dom"/>
</dbReference>
<dbReference type="EMBL" id="CP055156">
    <property type="protein sequence ID" value="QNF35452.1"/>
    <property type="molecule type" value="Genomic_DNA"/>
</dbReference>
<dbReference type="InterPro" id="IPR013783">
    <property type="entry name" value="Ig-like_fold"/>
</dbReference>
<feature type="chain" id="PRO_5028940826" evidence="1">
    <location>
        <begin position="28"/>
        <end position="2165"/>
    </location>
</feature>
<organism evidence="3 4">
    <name type="scientific">Adhaeribacter swui</name>
    <dbReference type="NCBI Taxonomy" id="2086471"/>
    <lineage>
        <taxon>Bacteria</taxon>
        <taxon>Pseudomonadati</taxon>
        <taxon>Bacteroidota</taxon>
        <taxon>Cytophagia</taxon>
        <taxon>Cytophagales</taxon>
        <taxon>Hymenobacteraceae</taxon>
        <taxon>Adhaeribacter</taxon>
    </lineage>
</organism>
<keyword evidence="1" id="KW-0732">Signal</keyword>
<evidence type="ECO:0000313" key="4">
    <source>
        <dbReference type="Proteomes" id="UP000515237"/>
    </source>
</evidence>
<dbReference type="InterPro" id="IPR000601">
    <property type="entry name" value="PKD_dom"/>
</dbReference>